<keyword evidence="1" id="KW-0732">Signal</keyword>
<keyword evidence="3" id="KW-1185">Reference proteome</keyword>
<reference evidence="2" key="1">
    <citation type="submission" date="2023-06" db="EMBL/GenBank/DDBJ databases">
        <title>Genome-scale phylogeny and comparative genomics of the fungal order Sordariales.</title>
        <authorList>
            <consortium name="Lawrence Berkeley National Laboratory"/>
            <person name="Hensen N."/>
            <person name="Bonometti L."/>
            <person name="Westerberg I."/>
            <person name="Brannstrom I.O."/>
            <person name="Guillou S."/>
            <person name="Cros-Aarteil S."/>
            <person name="Calhoun S."/>
            <person name="Haridas S."/>
            <person name="Kuo A."/>
            <person name="Mondo S."/>
            <person name="Pangilinan J."/>
            <person name="Riley R."/>
            <person name="LaButti K."/>
            <person name="Andreopoulos B."/>
            <person name="Lipzen A."/>
            <person name="Chen C."/>
            <person name="Yanf M."/>
            <person name="Daum C."/>
            <person name="Ng V."/>
            <person name="Clum A."/>
            <person name="Steindorff A."/>
            <person name="Ohm R."/>
            <person name="Martin F."/>
            <person name="Silar P."/>
            <person name="Natvig D."/>
            <person name="Lalanne C."/>
            <person name="Gautier V."/>
            <person name="Ament-velasquez S.L."/>
            <person name="Kruys A."/>
            <person name="Hutchinson M.I."/>
            <person name="Powell A.J."/>
            <person name="Barry K."/>
            <person name="Miller A.N."/>
            <person name="Grigoriev I.V."/>
            <person name="Debuchy R."/>
            <person name="Gladieux P."/>
            <person name="Thoren M.H."/>
            <person name="Johannesson H."/>
        </authorList>
    </citation>
    <scope>NUCLEOTIDE SEQUENCE</scope>
    <source>
        <strain evidence="2">SMH3391-2</strain>
    </source>
</reference>
<evidence type="ECO:0000313" key="2">
    <source>
        <dbReference type="EMBL" id="KAK0610012.1"/>
    </source>
</evidence>
<gene>
    <name evidence="2" type="ORF">B0T17DRAFT_658561</name>
</gene>
<organism evidence="2 3">
    <name type="scientific">Bombardia bombarda</name>
    <dbReference type="NCBI Taxonomy" id="252184"/>
    <lineage>
        <taxon>Eukaryota</taxon>
        <taxon>Fungi</taxon>
        <taxon>Dikarya</taxon>
        <taxon>Ascomycota</taxon>
        <taxon>Pezizomycotina</taxon>
        <taxon>Sordariomycetes</taxon>
        <taxon>Sordariomycetidae</taxon>
        <taxon>Sordariales</taxon>
        <taxon>Lasiosphaeriaceae</taxon>
        <taxon>Bombardia</taxon>
    </lineage>
</organism>
<name>A0AA39TGJ8_9PEZI</name>
<evidence type="ECO:0000256" key="1">
    <source>
        <dbReference type="SAM" id="SignalP"/>
    </source>
</evidence>
<proteinExistence type="predicted"/>
<dbReference type="AlphaFoldDB" id="A0AA39TGJ8"/>
<protein>
    <submittedName>
        <fullName evidence="2">Uncharacterized protein</fullName>
    </submittedName>
</protein>
<comment type="caution">
    <text evidence="2">The sequence shown here is derived from an EMBL/GenBank/DDBJ whole genome shotgun (WGS) entry which is preliminary data.</text>
</comment>
<feature type="signal peptide" evidence="1">
    <location>
        <begin position="1"/>
        <end position="23"/>
    </location>
</feature>
<dbReference type="EMBL" id="JAULSR010000011">
    <property type="protein sequence ID" value="KAK0610012.1"/>
    <property type="molecule type" value="Genomic_DNA"/>
</dbReference>
<sequence>MLFRPSTLLATGVSLLFAQTAVCQITADQVISNLNGLTGDAQALANTALTVDTASCLQLLGNTGPLFSIIAQITAIDTTLDQVAAQMRTSPPITDADNALAIFVAYRYFVRSLHTFLDDIIVRGCGASFCNVLINQRERVATALLLLENSFAGYSRALLELIPAQRDATESNFELVYETAVQAAEIYDVA</sequence>
<dbReference type="Proteomes" id="UP001174934">
    <property type="component" value="Unassembled WGS sequence"/>
</dbReference>
<evidence type="ECO:0000313" key="3">
    <source>
        <dbReference type="Proteomes" id="UP001174934"/>
    </source>
</evidence>
<feature type="chain" id="PRO_5041327271" evidence="1">
    <location>
        <begin position="24"/>
        <end position="190"/>
    </location>
</feature>
<accession>A0AA39TGJ8</accession>